<evidence type="ECO:0000256" key="1">
    <source>
        <dbReference type="SAM" id="Phobius"/>
    </source>
</evidence>
<protein>
    <submittedName>
        <fullName evidence="2">Uncharacterized protein</fullName>
    </submittedName>
</protein>
<dbReference type="Proteomes" id="UP000199580">
    <property type="component" value="Unassembled WGS sequence"/>
</dbReference>
<dbReference type="EMBL" id="FNEZ01000010">
    <property type="protein sequence ID" value="SDK61854.1"/>
    <property type="molecule type" value="Genomic_DNA"/>
</dbReference>
<proteinExistence type="predicted"/>
<sequence>MSVDNFKINLNQNLWGLLLALLSLGVAEYFKLCILYWFGLILSILTSISFLVTLLAYTINYWKNKIKNVT</sequence>
<keyword evidence="1" id="KW-1133">Transmembrane helix</keyword>
<name>A0A1G9DDH4_9FLAO</name>
<keyword evidence="1" id="KW-0472">Membrane</keyword>
<reference evidence="2 3" key="1">
    <citation type="submission" date="2016-10" db="EMBL/GenBank/DDBJ databases">
        <authorList>
            <person name="de Groot N.N."/>
        </authorList>
    </citation>
    <scope>NUCLEOTIDE SEQUENCE [LARGE SCALE GENOMIC DNA]</scope>
    <source>
        <strain evidence="2 3">CGMCC 1.10076</strain>
    </source>
</reference>
<feature type="transmembrane region" description="Helical" evidence="1">
    <location>
        <begin position="37"/>
        <end position="57"/>
    </location>
</feature>
<organism evidence="2 3">
    <name type="scientific">Flavobacterium noncentrifugens</name>
    <dbReference type="NCBI Taxonomy" id="1128970"/>
    <lineage>
        <taxon>Bacteria</taxon>
        <taxon>Pseudomonadati</taxon>
        <taxon>Bacteroidota</taxon>
        <taxon>Flavobacteriia</taxon>
        <taxon>Flavobacteriales</taxon>
        <taxon>Flavobacteriaceae</taxon>
        <taxon>Flavobacterium</taxon>
    </lineage>
</organism>
<gene>
    <name evidence="2" type="ORF">SAMN04487935_3789</name>
</gene>
<keyword evidence="1" id="KW-0812">Transmembrane</keyword>
<accession>A0A1G9DDH4</accession>
<evidence type="ECO:0000313" key="3">
    <source>
        <dbReference type="Proteomes" id="UP000199580"/>
    </source>
</evidence>
<keyword evidence="3" id="KW-1185">Reference proteome</keyword>
<evidence type="ECO:0000313" key="2">
    <source>
        <dbReference type="EMBL" id="SDK61854.1"/>
    </source>
</evidence>
<dbReference type="AlphaFoldDB" id="A0A1G9DDH4"/>
<dbReference type="STRING" id="1128970.SAMN04487935_3789"/>